<evidence type="ECO:0000313" key="3">
    <source>
        <dbReference type="Proteomes" id="UP000244180"/>
    </source>
</evidence>
<proteinExistence type="predicted"/>
<evidence type="ECO:0000313" key="2">
    <source>
        <dbReference type="EMBL" id="PTQ52928.1"/>
    </source>
</evidence>
<dbReference type="AlphaFoldDB" id="A0A2T5G9T7"/>
<sequence>MPTTATRSPPLEAEGAVAMEESGSPFLGRIEEHGGPQDGWP</sequence>
<evidence type="ECO:0000256" key="1">
    <source>
        <dbReference type="SAM" id="MobiDB-lite"/>
    </source>
</evidence>
<protein>
    <submittedName>
        <fullName evidence="2">Uncharacterized protein</fullName>
    </submittedName>
</protein>
<dbReference type="EMBL" id="PEBV01000019">
    <property type="protein sequence ID" value="PTQ52928.1"/>
    <property type="molecule type" value="Genomic_DNA"/>
</dbReference>
<dbReference type="Proteomes" id="UP000244180">
    <property type="component" value="Unassembled WGS sequence"/>
</dbReference>
<feature type="region of interest" description="Disordered" evidence="1">
    <location>
        <begin position="1"/>
        <end position="41"/>
    </location>
</feature>
<gene>
    <name evidence="2" type="ORF">HSCHL_2427</name>
</gene>
<comment type="caution">
    <text evidence="2">The sequence shown here is derived from an EMBL/GenBank/DDBJ whole genome shotgun (WGS) entry which is preliminary data.</text>
</comment>
<accession>A0A2T5G9T7</accession>
<organism evidence="2 3">
    <name type="scientific">Hydrogenibacillus schlegelii</name>
    <name type="common">Bacillus schlegelii</name>
    <dbReference type="NCBI Taxonomy" id="1484"/>
    <lineage>
        <taxon>Bacteria</taxon>
        <taxon>Bacillati</taxon>
        <taxon>Bacillota</taxon>
        <taxon>Bacilli</taxon>
        <taxon>Bacillales</taxon>
        <taxon>Bacillales Family X. Incertae Sedis</taxon>
        <taxon>Hydrogenibacillus</taxon>
    </lineage>
</organism>
<name>A0A2T5G9T7_HYDSH</name>
<reference evidence="2 3" key="1">
    <citation type="submission" date="2017-08" db="EMBL/GenBank/DDBJ databases">
        <title>Burning lignite coal seam in the remote Altai Mountains harbors a hydrogen-driven thermophilic microbial community.</title>
        <authorList>
            <person name="Kadnikov V.V."/>
            <person name="Mardanov A.V."/>
            <person name="Ivasenko D."/>
            <person name="Beletsky A.V."/>
            <person name="Karnachuk O.V."/>
            <person name="Ravin N.V."/>
        </authorList>
    </citation>
    <scope>NUCLEOTIDE SEQUENCE [LARGE SCALE GENOMIC DNA]</scope>
    <source>
        <strain evidence="2">AL33</strain>
    </source>
</reference>